<keyword evidence="1" id="KW-1185">Reference proteome</keyword>
<organism evidence="1 2">
    <name type="scientific">Cicer arietinum</name>
    <name type="common">Chickpea</name>
    <name type="synonym">Garbanzo</name>
    <dbReference type="NCBI Taxonomy" id="3827"/>
    <lineage>
        <taxon>Eukaryota</taxon>
        <taxon>Viridiplantae</taxon>
        <taxon>Streptophyta</taxon>
        <taxon>Embryophyta</taxon>
        <taxon>Tracheophyta</taxon>
        <taxon>Spermatophyta</taxon>
        <taxon>Magnoliopsida</taxon>
        <taxon>eudicotyledons</taxon>
        <taxon>Gunneridae</taxon>
        <taxon>Pentapetalae</taxon>
        <taxon>rosids</taxon>
        <taxon>fabids</taxon>
        <taxon>Fabales</taxon>
        <taxon>Fabaceae</taxon>
        <taxon>Papilionoideae</taxon>
        <taxon>50 kb inversion clade</taxon>
        <taxon>NPAAA clade</taxon>
        <taxon>Hologalegina</taxon>
        <taxon>IRL clade</taxon>
        <taxon>Cicereae</taxon>
        <taxon>Cicer</taxon>
    </lineage>
</organism>
<dbReference type="SUPFAM" id="SSF53098">
    <property type="entry name" value="Ribonuclease H-like"/>
    <property type="match status" value="1"/>
</dbReference>
<name>A0A3Q7X4S2_CICAR</name>
<protein>
    <submittedName>
        <fullName evidence="2">Uncharacterized protein LOC101508427</fullName>
    </submittedName>
</protein>
<dbReference type="OrthoDB" id="1432999at2759"/>
<dbReference type="STRING" id="3827.A0A3Q7X4S2"/>
<dbReference type="Proteomes" id="UP000087171">
    <property type="component" value="Chromosome Ca3"/>
</dbReference>
<reference evidence="1" key="1">
    <citation type="journal article" date="2013" name="Nat. Biotechnol.">
        <title>Draft genome sequence of chickpea (Cicer arietinum) provides a resource for trait improvement.</title>
        <authorList>
            <person name="Varshney R.K."/>
            <person name="Song C."/>
            <person name="Saxena R.K."/>
            <person name="Azam S."/>
            <person name="Yu S."/>
            <person name="Sharpe A.G."/>
            <person name="Cannon S."/>
            <person name="Baek J."/>
            <person name="Rosen B.D."/>
            <person name="Tar'an B."/>
            <person name="Millan T."/>
            <person name="Zhang X."/>
            <person name="Ramsay L.D."/>
            <person name="Iwata A."/>
            <person name="Wang Y."/>
            <person name="Nelson W."/>
            <person name="Farmer A.D."/>
            <person name="Gaur P.M."/>
            <person name="Soderlund C."/>
            <person name="Penmetsa R.V."/>
            <person name="Xu C."/>
            <person name="Bharti A.K."/>
            <person name="He W."/>
            <person name="Winter P."/>
            <person name="Zhao S."/>
            <person name="Hane J.K."/>
            <person name="Carrasquilla-Garcia N."/>
            <person name="Condie J.A."/>
            <person name="Upadhyaya H.D."/>
            <person name="Luo M.C."/>
            <person name="Thudi M."/>
            <person name="Gowda C.L."/>
            <person name="Singh N.P."/>
            <person name="Lichtenzveig J."/>
            <person name="Gali K.K."/>
            <person name="Rubio J."/>
            <person name="Nadarajan N."/>
            <person name="Dolezel J."/>
            <person name="Bansal K.C."/>
            <person name="Xu X."/>
            <person name="Edwards D."/>
            <person name="Zhang G."/>
            <person name="Kahl G."/>
            <person name="Gil J."/>
            <person name="Singh K.B."/>
            <person name="Datta S.K."/>
            <person name="Jackson S.A."/>
            <person name="Wang J."/>
            <person name="Cook D.R."/>
        </authorList>
    </citation>
    <scope>NUCLEOTIDE SEQUENCE [LARGE SCALE GENOMIC DNA]</scope>
    <source>
        <strain evidence="1">cv. CDC Frontier</strain>
    </source>
</reference>
<dbReference type="RefSeq" id="XP_027188694.1">
    <property type="nucleotide sequence ID" value="XM_027332893.1"/>
</dbReference>
<evidence type="ECO:0000313" key="2">
    <source>
        <dbReference type="RefSeq" id="XP_027188694.1"/>
    </source>
</evidence>
<evidence type="ECO:0000313" key="1">
    <source>
        <dbReference type="Proteomes" id="UP000087171"/>
    </source>
</evidence>
<sequence length="232" mass="26940">MGHLIQVLRLVDNEKKLVMGYIYATMIKAKEDIRKAFIEQGSKYVDVFAIIDERWKCQLHHPLHIAGYYLNPKYFYSKPEIVNDLILVGGLPLCIEIHGESHQMSDMTTTQLAEYKFVNVFHDVSAIGIHSNERRRFEHKRLEDLVFFKYNSALKERYDYLDVINRINLNDNDYYINEFEVGDLGEDGQSVEELVSASDNLTWTDVANANEANESMVYPMRGNKRKGSCKCI</sequence>
<proteinExistence type="predicted"/>
<accession>A0A3Q7X4S2</accession>
<gene>
    <name evidence="2" type="primary">LOC101508427</name>
</gene>
<dbReference type="PaxDb" id="3827-XP_004493019.1"/>
<dbReference type="InterPro" id="IPR012337">
    <property type="entry name" value="RNaseH-like_sf"/>
</dbReference>
<dbReference type="AlphaFoldDB" id="A0A3Q7X4S2"/>
<reference evidence="2" key="2">
    <citation type="submission" date="2025-08" db="UniProtKB">
        <authorList>
            <consortium name="RefSeq"/>
        </authorList>
    </citation>
    <scope>IDENTIFICATION</scope>
    <source>
        <tissue evidence="2">Etiolated seedlings</tissue>
    </source>
</reference>